<dbReference type="Gene3D" id="2.40.50.140">
    <property type="entry name" value="Nucleic acid-binding proteins"/>
    <property type="match status" value="1"/>
</dbReference>
<dbReference type="GO" id="GO:0005737">
    <property type="term" value="C:cytoplasm"/>
    <property type="evidence" value="ECO:0007669"/>
    <property type="project" value="UniProtKB-SubCell"/>
</dbReference>
<evidence type="ECO:0000256" key="5">
    <source>
        <dbReference type="ARBA" id="ARBA00022917"/>
    </source>
</evidence>
<dbReference type="GO" id="GO:0003676">
    <property type="term" value="F:nucleic acid binding"/>
    <property type="evidence" value="ECO:0007669"/>
    <property type="project" value="InterPro"/>
</dbReference>
<dbReference type="NCBIfam" id="TIGR00457">
    <property type="entry name" value="asnS"/>
    <property type="match status" value="1"/>
</dbReference>
<dbReference type="GO" id="GO:0006421">
    <property type="term" value="P:asparaginyl-tRNA aminoacylation"/>
    <property type="evidence" value="ECO:0007669"/>
    <property type="project" value="UniProtKB-UniRule"/>
</dbReference>
<evidence type="ECO:0000256" key="6">
    <source>
        <dbReference type="ARBA" id="ARBA00023146"/>
    </source>
</evidence>
<dbReference type="SUPFAM" id="SSF55681">
    <property type="entry name" value="Class II aaRS and biotin synthetases"/>
    <property type="match status" value="1"/>
</dbReference>
<feature type="domain" description="Aminoacyl-transfer RNA synthetases class-II family profile" evidence="8">
    <location>
        <begin position="141"/>
        <end position="472"/>
    </location>
</feature>
<comment type="subcellular location">
    <subcellularLocation>
        <location evidence="7">Cytoplasm</location>
    </subcellularLocation>
</comment>
<dbReference type="InterPro" id="IPR045864">
    <property type="entry name" value="aa-tRNA-synth_II/BPL/LPL"/>
</dbReference>
<dbReference type="Proteomes" id="UP000823616">
    <property type="component" value="Unassembled WGS sequence"/>
</dbReference>
<dbReference type="CDD" id="cd04318">
    <property type="entry name" value="EcAsnRS_like_N"/>
    <property type="match status" value="1"/>
</dbReference>
<comment type="similarity">
    <text evidence="1 7">Belongs to the class-II aminoacyl-tRNA synthetase family.</text>
</comment>
<comment type="catalytic activity">
    <reaction evidence="7">
        <text>tRNA(Asn) + L-asparagine + ATP = L-asparaginyl-tRNA(Asn) + AMP + diphosphate + H(+)</text>
        <dbReference type="Rhea" id="RHEA:11180"/>
        <dbReference type="Rhea" id="RHEA-COMP:9659"/>
        <dbReference type="Rhea" id="RHEA-COMP:9674"/>
        <dbReference type="ChEBI" id="CHEBI:15378"/>
        <dbReference type="ChEBI" id="CHEBI:30616"/>
        <dbReference type="ChEBI" id="CHEBI:33019"/>
        <dbReference type="ChEBI" id="CHEBI:58048"/>
        <dbReference type="ChEBI" id="CHEBI:78442"/>
        <dbReference type="ChEBI" id="CHEBI:78515"/>
        <dbReference type="ChEBI" id="CHEBI:456215"/>
        <dbReference type="EC" id="6.1.1.22"/>
    </reaction>
</comment>
<dbReference type="PRINTS" id="PR01042">
    <property type="entry name" value="TRNASYNTHASP"/>
</dbReference>
<dbReference type="InterPro" id="IPR006195">
    <property type="entry name" value="aa-tRNA-synth_II"/>
</dbReference>
<dbReference type="EMBL" id="JADIMS010000036">
    <property type="protein sequence ID" value="MBO8449873.1"/>
    <property type="molecule type" value="Genomic_DNA"/>
</dbReference>
<dbReference type="SUPFAM" id="SSF50249">
    <property type="entry name" value="Nucleic acid-binding proteins"/>
    <property type="match status" value="1"/>
</dbReference>
<organism evidence="9 10">
    <name type="scientific">Candidatus Avitreponema avistercoris</name>
    <dbReference type="NCBI Taxonomy" id="2840705"/>
    <lineage>
        <taxon>Bacteria</taxon>
        <taxon>Pseudomonadati</taxon>
        <taxon>Spirochaetota</taxon>
        <taxon>Spirochaetia</taxon>
        <taxon>Spirochaetales</taxon>
        <taxon>Candidatus Avitreponema</taxon>
    </lineage>
</organism>
<dbReference type="PANTHER" id="PTHR22594:SF34">
    <property type="entry name" value="ASPARAGINE--TRNA LIGASE, MITOCHONDRIAL-RELATED"/>
    <property type="match status" value="1"/>
</dbReference>
<keyword evidence="6 7" id="KW-0030">Aminoacyl-tRNA synthetase</keyword>
<dbReference type="NCBIfam" id="NF003037">
    <property type="entry name" value="PRK03932.1"/>
    <property type="match status" value="1"/>
</dbReference>
<evidence type="ECO:0000256" key="3">
    <source>
        <dbReference type="ARBA" id="ARBA00022741"/>
    </source>
</evidence>
<dbReference type="InterPro" id="IPR012340">
    <property type="entry name" value="NA-bd_OB-fold"/>
</dbReference>
<evidence type="ECO:0000259" key="8">
    <source>
        <dbReference type="PROSITE" id="PS50862"/>
    </source>
</evidence>
<dbReference type="GO" id="GO:0004816">
    <property type="term" value="F:asparagine-tRNA ligase activity"/>
    <property type="evidence" value="ECO:0007669"/>
    <property type="project" value="UniProtKB-UniRule"/>
</dbReference>
<comment type="caution">
    <text evidence="9">The sequence shown here is derived from an EMBL/GenBank/DDBJ whole genome shotgun (WGS) entry which is preliminary data.</text>
</comment>
<proteinExistence type="inferred from homology"/>
<dbReference type="CDD" id="cd00776">
    <property type="entry name" value="AsxRS_core"/>
    <property type="match status" value="1"/>
</dbReference>
<dbReference type="FunFam" id="3.30.930.10:FF:000016">
    <property type="entry name" value="Asparagine--tRNA ligase"/>
    <property type="match status" value="1"/>
</dbReference>
<name>A0A9D9EMX5_9SPIR</name>
<dbReference type="Gene3D" id="3.30.930.10">
    <property type="entry name" value="Bira Bifunctional Protein, Domain 2"/>
    <property type="match status" value="1"/>
</dbReference>
<dbReference type="InterPro" id="IPR004365">
    <property type="entry name" value="NA-bd_OB_tRNA"/>
</dbReference>
<dbReference type="InterPro" id="IPR004522">
    <property type="entry name" value="Asn-tRNA-ligase"/>
</dbReference>
<dbReference type="InterPro" id="IPR002312">
    <property type="entry name" value="Asp/Asn-tRNA-synth_IIb"/>
</dbReference>
<dbReference type="InterPro" id="IPR004364">
    <property type="entry name" value="Aa-tRNA-synt_II"/>
</dbReference>
<evidence type="ECO:0000313" key="10">
    <source>
        <dbReference type="Proteomes" id="UP000823616"/>
    </source>
</evidence>
<dbReference type="EC" id="6.1.1.22" evidence="7"/>
<dbReference type="PROSITE" id="PS50862">
    <property type="entry name" value="AA_TRNA_LIGASE_II"/>
    <property type="match status" value="1"/>
</dbReference>
<dbReference type="Pfam" id="PF00152">
    <property type="entry name" value="tRNA-synt_2"/>
    <property type="match status" value="1"/>
</dbReference>
<keyword evidence="4 7" id="KW-0067">ATP-binding</keyword>
<keyword evidence="7" id="KW-0963">Cytoplasm</keyword>
<dbReference type="AlphaFoldDB" id="A0A9D9EMX5"/>
<comment type="subunit">
    <text evidence="7">Homodimer.</text>
</comment>
<reference evidence="9" key="2">
    <citation type="journal article" date="2021" name="PeerJ">
        <title>Extensive microbial diversity within the chicken gut microbiome revealed by metagenomics and culture.</title>
        <authorList>
            <person name="Gilroy R."/>
            <person name="Ravi A."/>
            <person name="Getino M."/>
            <person name="Pursley I."/>
            <person name="Horton D.L."/>
            <person name="Alikhan N.F."/>
            <person name="Baker D."/>
            <person name="Gharbi K."/>
            <person name="Hall N."/>
            <person name="Watson M."/>
            <person name="Adriaenssens E.M."/>
            <person name="Foster-Nyarko E."/>
            <person name="Jarju S."/>
            <person name="Secka A."/>
            <person name="Antonio M."/>
            <person name="Oren A."/>
            <person name="Chaudhuri R.R."/>
            <person name="La Ragione R."/>
            <person name="Hildebrand F."/>
            <person name="Pallen M.J."/>
        </authorList>
    </citation>
    <scope>NUCLEOTIDE SEQUENCE</scope>
    <source>
        <strain evidence="9">B3-4054</strain>
    </source>
</reference>
<evidence type="ECO:0000256" key="1">
    <source>
        <dbReference type="ARBA" id="ARBA00008226"/>
    </source>
</evidence>
<dbReference type="HAMAP" id="MF_00534">
    <property type="entry name" value="Asn_tRNA_synth"/>
    <property type="match status" value="1"/>
</dbReference>
<dbReference type="GO" id="GO:0005524">
    <property type="term" value="F:ATP binding"/>
    <property type="evidence" value="ECO:0007669"/>
    <property type="project" value="UniProtKB-UniRule"/>
</dbReference>
<reference evidence="9" key="1">
    <citation type="submission" date="2020-10" db="EMBL/GenBank/DDBJ databases">
        <authorList>
            <person name="Gilroy R."/>
        </authorList>
    </citation>
    <scope>NUCLEOTIDE SEQUENCE</scope>
    <source>
        <strain evidence="9">B3-4054</strain>
    </source>
</reference>
<accession>A0A9D9EMX5</accession>
<keyword evidence="3 7" id="KW-0547">Nucleotide-binding</keyword>
<evidence type="ECO:0000256" key="4">
    <source>
        <dbReference type="ARBA" id="ARBA00022840"/>
    </source>
</evidence>
<protein>
    <recommendedName>
        <fullName evidence="7">Asparagine--tRNA ligase</fullName>
        <ecNumber evidence="7">6.1.1.22</ecNumber>
    </recommendedName>
    <alternativeName>
        <fullName evidence="7">Asparaginyl-tRNA synthetase</fullName>
        <shortName evidence="7">AsnRS</shortName>
    </alternativeName>
</protein>
<keyword evidence="2 7" id="KW-0436">Ligase</keyword>
<evidence type="ECO:0000256" key="7">
    <source>
        <dbReference type="HAMAP-Rule" id="MF_00534"/>
    </source>
</evidence>
<keyword evidence="5 7" id="KW-0648">Protein biosynthesis</keyword>
<sequence>MDTEKKLIRQILTEKPAGQPVTVRGWVRTKRETKNLVFVQVNDGSCFSSIQVTFDKDAGLPAETDAALKKITTGASVVAQGILAESPASGQAVEVQGSAIALIGEAPPDSYPLQKKNHTMEFLRSIAHLRVRTNTFGAVARMRSRMAYAIHTFFQERGFQYVHTPIITTSDCEGAGEMFRVTTLDPERIAAEAWKAGREGRPLHPEGASFPDYADDFFGKPASLTVSGQLEAETYATGVSRVYTFGPTFRAENSNTTRHLAEFWMIEPEMAFFRLEDNMDIAEEFIKYLLKQALENCAEDMAFFDARIRPGLLDMLRKTADSDFARVTYTEAVAELEKAADRFTFKPYWGCDLQSEHEKFLTEEVYGGPVILTDYPKEIKAFYMKLNDDGKTVRAMDVLVPGLGEIIGGSEREENLDKLTARIRELGLRESDYWWYLDLRRFGSVPHSGFGLGFERLLLYITGMGNIRDVIPYPRAPKLADF</sequence>
<dbReference type="Pfam" id="PF01336">
    <property type="entry name" value="tRNA_anti-codon"/>
    <property type="match status" value="1"/>
</dbReference>
<evidence type="ECO:0000256" key="2">
    <source>
        <dbReference type="ARBA" id="ARBA00022598"/>
    </source>
</evidence>
<dbReference type="PANTHER" id="PTHR22594">
    <property type="entry name" value="ASPARTYL/LYSYL-TRNA SYNTHETASE"/>
    <property type="match status" value="1"/>
</dbReference>
<evidence type="ECO:0000313" key="9">
    <source>
        <dbReference type="EMBL" id="MBO8449873.1"/>
    </source>
</evidence>
<gene>
    <name evidence="7 9" type="primary">asnS</name>
    <name evidence="9" type="ORF">IAA96_02080</name>
</gene>